<keyword evidence="11" id="KW-1185">Reference proteome</keyword>
<evidence type="ECO:0000256" key="1">
    <source>
        <dbReference type="ARBA" id="ARBA00010926"/>
    </source>
</evidence>
<evidence type="ECO:0000256" key="7">
    <source>
        <dbReference type="ARBA" id="ARBA00040010"/>
    </source>
</evidence>
<dbReference type="Proteomes" id="UP000324222">
    <property type="component" value="Unassembled WGS sequence"/>
</dbReference>
<proteinExistence type="inferred from homology"/>
<name>A0A5B7CKF5_PORTR</name>
<dbReference type="Pfam" id="PF04739">
    <property type="entry name" value="AMPKBI"/>
    <property type="match status" value="1"/>
</dbReference>
<keyword evidence="5" id="KW-0443">Lipid metabolism</keyword>
<dbReference type="GO" id="GO:0019901">
    <property type="term" value="F:protein kinase binding"/>
    <property type="evidence" value="ECO:0007669"/>
    <property type="project" value="TreeGrafter"/>
</dbReference>
<organism evidence="10 11">
    <name type="scientific">Portunus trituberculatus</name>
    <name type="common">Swimming crab</name>
    <name type="synonym">Neptunus trituberculatus</name>
    <dbReference type="NCBI Taxonomy" id="210409"/>
    <lineage>
        <taxon>Eukaryota</taxon>
        <taxon>Metazoa</taxon>
        <taxon>Ecdysozoa</taxon>
        <taxon>Arthropoda</taxon>
        <taxon>Crustacea</taxon>
        <taxon>Multicrustacea</taxon>
        <taxon>Malacostraca</taxon>
        <taxon>Eumalacostraca</taxon>
        <taxon>Eucarida</taxon>
        <taxon>Decapoda</taxon>
        <taxon>Pleocyemata</taxon>
        <taxon>Brachyura</taxon>
        <taxon>Eubrachyura</taxon>
        <taxon>Portunoidea</taxon>
        <taxon>Portunidae</taxon>
        <taxon>Portuninae</taxon>
        <taxon>Portunus</taxon>
    </lineage>
</organism>
<evidence type="ECO:0000256" key="5">
    <source>
        <dbReference type="ARBA" id="ARBA00023098"/>
    </source>
</evidence>
<dbReference type="GO" id="GO:0031588">
    <property type="term" value="C:nucleotide-activated protein kinase complex"/>
    <property type="evidence" value="ECO:0007669"/>
    <property type="project" value="TreeGrafter"/>
</dbReference>
<dbReference type="PANTHER" id="PTHR10343">
    <property type="entry name" value="5'-AMP-ACTIVATED PROTEIN KINASE , BETA SUBUNIT"/>
    <property type="match status" value="1"/>
</dbReference>
<accession>A0A5B7CKF5</accession>
<evidence type="ECO:0000259" key="9">
    <source>
        <dbReference type="SMART" id="SM01010"/>
    </source>
</evidence>
<dbReference type="GO" id="GO:0006631">
    <property type="term" value="P:fatty acid metabolic process"/>
    <property type="evidence" value="ECO:0007669"/>
    <property type="project" value="UniProtKB-KW"/>
</dbReference>
<dbReference type="SUPFAM" id="SSF160219">
    <property type="entry name" value="AMPKBI-like"/>
    <property type="match status" value="1"/>
</dbReference>
<gene>
    <name evidence="10" type="primary">PRKAB1</name>
    <name evidence="10" type="ORF">E2C01_002382</name>
</gene>
<dbReference type="Gene3D" id="6.20.250.60">
    <property type="match status" value="1"/>
</dbReference>
<dbReference type="SUPFAM" id="SSF81296">
    <property type="entry name" value="E set domains"/>
    <property type="match status" value="1"/>
</dbReference>
<evidence type="ECO:0000256" key="8">
    <source>
        <dbReference type="SAM" id="MobiDB-lite"/>
    </source>
</evidence>
<evidence type="ECO:0000256" key="2">
    <source>
        <dbReference type="ARBA" id="ARBA00022516"/>
    </source>
</evidence>
<feature type="compositionally biased region" description="Basic and acidic residues" evidence="8">
    <location>
        <begin position="20"/>
        <end position="37"/>
    </location>
</feature>
<dbReference type="GO" id="GO:0016301">
    <property type="term" value="F:kinase activity"/>
    <property type="evidence" value="ECO:0007669"/>
    <property type="project" value="UniProtKB-KW"/>
</dbReference>
<comment type="function">
    <text evidence="6">Non-catalytic subunit of AMP-activated protein kinase (AMPK), an energy sensor protein kinase that plays a key role in regulating cellular energy metabolism. In response to reduction of intracellular ATP levels, AMPK activates energy-producing pathways and inhibits energy-consuming processes: inhibits protein, carbohydrate and lipid biosynthesis, as well as cell growth and proliferation. AMPK acts via direct phosphorylation of metabolic enzymes, and by longer-term effects via phosphorylation of transcription regulators. Also acts as a regulator of cellular polarity by remodeling the actin cytoskeleton; probably by indirectly activating myosin. Beta non-catalytic subunit acts as a scaffold on which the AMPK complex assembles, via its C-terminus that bridges alpha (PRKAA1 or PRKAA2) and gamma subunits (PRKAG1, PRKAG2 or PRKAG3).</text>
</comment>
<keyword evidence="2" id="KW-0444">Lipid biosynthesis</keyword>
<dbReference type="GO" id="GO:0007165">
    <property type="term" value="P:signal transduction"/>
    <property type="evidence" value="ECO:0007669"/>
    <property type="project" value="TreeGrafter"/>
</dbReference>
<evidence type="ECO:0000313" key="11">
    <source>
        <dbReference type="Proteomes" id="UP000324222"/>
    </source>
</evidence>
<keyword evidence="3" id="KW-0597">Phosphoprotein</keyword>
<dbReference type="InterPro" id="IPR013783">
    <property type="entry name" value="Ig-like_fold"/>
</dbReference>
<dbReference type="SMART" id="SM01010">
    <property type="entry name" value="AMPKBI"/>
    <property type="match status" value="1"/>
</dbReference>
<dbReference type="CDD" id="cd02859">
    <property type="entry name" value="E_set_AMPKbeta_like_N"/>
    <property type="match status" value="1"/>
</dbReference>
<sequence>MLRSVRRTISPPQFTKHLKDKMGNHASSGERRDRVKGGEFTPYSPSRVGDSQAFTFDHTRPGAGQHKVLHQQSSEEDHDPVILKVAKDKDKENEEPVPLRPRLVTQGNKKMLPFVIKWTGGGNNVSIAGTFNQWQSIPMVKSEKDFVAIVDLPEGSHQYKFLVDGEWKLNQGEAACDNGMGTQNNVITINEADFDEFENALLRDPNDKDEKKGSQMNSSGMQEEMFSQEIPEYQQSEKIRGPPVLPPHLLQVILNKDTPISCEPTLLPEPNHVMLNHMYALSIRDGMMVLSTTHRFRKKCVTTLIYRPIE</sequence>
<comment type="caution">
    <text evidence="10">The sequence shown here is derived from an EMBL/GenBank/DDBJ whole genome shotgun (WGS) entry which is preliminary data.</text>
</comment>
<comment type="similarity">
    <text evidence="1">Belongs to the 5'-AMP-activated protein kinase beta subunit family.</text>
</comment>
<keyword evidence="4" id="KW-0276">Fatty acid metabolism</keyword>
<evidence type="ECO:0000313" key="10">
    <source>
        <dbReference type="EMBL" id="MPC09765.1"/>
    </source>
</evidence>
<reference evidence="10 11" key="1">
    <citation type="submission" date="2019-05" db="EMBL/GenBank/DDBJ databases">
        <title>Another draft genome of Portunus trituberculatus and its Hox gene families provides insights of decapod evolution.</title>
        <authorList>
            <person name="Jeong J.-H."/>
            <person name="Song I."/>
            <person name="Kim S."/>
            <person name="Choi T."/>
            <person name="Kim D."/>
            <person name="Ryu S."/>
            <person name="Kim W."/>
        </authorList>
    </citation>
    <scope>NUCLEOTIDE SEQUENCE [LARGE SCALE GENOMIC DNA]</scope>
    <source>
        <tissue evidence="10">Muscle</tissue>
    </source>
</reference>
<dbReference type="InterPro" id="IPR050827">
    <property type="entry name" value="CRP1_MDG1_kinase"/>
</dbReference>
<evidence type="ECO:0000256" key="6">
    <source>
        <dbReference type="ARBA" id="ARBA00025180"/>
    </source>
</evidence>
<dbReference type="Pfam" id="PF16561">
    <property type="entry name" value="AMPK1_CBM"/>
    <property type="match status" value="1"/>
</dbReference>
<evidence type="ECO:0000256" key="4">
    <source>
        <dbReference type="ARBA" id="ARBA00022832"/>
    </source>
</evidence>
<evidence type="ECO:0000256" key="3">
    <source>
        <dbReference type="ARBA" id="ARBA00022553"/>
    </source>
</evidence>
<dbReference type="OrthoDB" id="531008at2759"/>
<dbReference type="InterPro" id="IPR014756">
    <property type="entry name" value="Ig_E-set"/>
</dbReference>
<dbReference type="InterPro" id="IPR006828">
    <property type="entry name" value="ASC_dom"/>
</dbReference>
<feature type="region of interest" description="Disordered" evidence="8">
    <location>
        <begin position="204"/>
        <end position="225"/>
    </location>
</feature>
<feature type="compositionally biased region" description="Basic and acidic residues" evidence="8">
    <location>
        <begin position="204"/>
        <end position="213"/>
    </location>
</feature>
<dbReference type="AlphaFoldDB" id="A0A5B7CKF5"/>
<dbReference type="PANTHER" id="PTHR10343:SF84">
    <property type="entry name" value="5'-AMP-ACTIVATED PROTEIN KINASE SUBUNIT BETA-1"/>
    <property type="match status" value="1"/>
</dbReference>
<dbReference type="InterPro" id="IPR037256">
    <property type="entry name" value="ASC_dom_sf"/>
</dbReference>
<feature type="domain" description="Association with the SNF1 complex (ASC)" evidence="9">
    <location>
        <begin position="219"/>
        <end position="309"/>
    </location>
</feature>
<dbReference type="GO" id="GO:0005737">
    <property type="term" value="C:cytoplasm"/>
    <property type="evidence" value="ECO:0007669"/>
    <property type="project" value="TreeGrafter"/>
</dbReference>
<dbReference type="InterPro" id="IPR032640">
    <property type="entry name" value="AMPK1_CBM"/>
</dbReference>
<dbReference type="GO" id="GO:0005634">
    <property type="term" value="C:nucleus"/>
    <property type="evidence" value="ECO:0007669"/>
    <property type="project" value="TreeGrafter"/>
</dbReference>
<feature type="region of interest" description="Disordered" evidence="8">
    <location>
        <begin position="1"/>
        <end position="52"/>
    </location>
</feature>
<dbReference type="EMBL" id="VSRR010000084">
    <property type="protein sequence ID" value="MPC09765.1"/>
    <property type="molecule type" value="Genomic_DNA"/>
</dbReference>
<keyword evidence="10" id="KW-0808">Transferase</keyword>
<dbReference type="FunFam" id="2.60.40.10:FF:000139">
    <property type="entry name" value="Protein kinase AMP-activated non-catalytic subunit beta 1"/>
    <property type="match status" value="1"/>
</dbReference>
<dbReference type="Gene3D" id="2.60.40.10">
    <property type="entry name" value="Immunoglobulins"/>
    <property type="match status" value="1"/>
</dbReference>
<protein>
    <recommendedName>
        <fullName evidence="7">5'-AMP-activated protein kinase subunit beta-1</fullName>
    </recommendedName>
</protein>
<keyword evidence="10" id="KW-0418">Kinase</keyword>